<name>A0AAD4S3Y0_9MAGN</name>
<accession>A0AAD4S3Y0</accession>
<proteinExistence type="predicted"/>
<dbReference type="EMBL" id="JAJJMB010014597">
    <property type="protein sequence ID" value="KAI3859514.1"/>
    <property type="molecule type" value="Genomic_DNA"/>
</dbReference>
<protein>
    <submittedName>
        <fullName evidence="1">Uncharacterized protein</fullName>
    </submittedName>
</protein>
<comment type="caution">
    <text evidence="1">The sequence shown here is derived from an EMBL/GenBank/DDBJ whole genome shotgun (WGS) entry which is preliminary data.</text>
</comment>
<dbReference type="AlphaFoldDB" id="A0AAD4S3Y0"/>
<dbReference type="SUPFAM" id="SSF52799">
    <property type="entry name" value="(Phosphotyrosine protein) phosphatases II"/>
    <property type="match status" value="1"/>
</dbReference>
<dbReference type="PROSITE" id="PS00383">
    <property type="entry name" value="TYR_PHOSPHATASE_1"/>
    <property type="match status" value="1"/>
</dbReference>
<dbReference type="InterPro" id="IPR016130">
    <property type="entry name" value="Tyr_Pase_AS"/>
</dbReference>
<keyword evidence="2" id="KW-1185">Reference proteome</keyword>
<dbReference type="Proteomes" id="UP001202328">
    <property type="component" value="Unassembled WGS sequence"/>
</dbReference>
<evidence type="ECO:0000313" key="2">
    <source>
        <dbReference type="Proteomes" id="UP001202328"/>
    </source>
</evidence>
<reference evidence="1" key="1">
    <citation type="submission" date="2022-04" db="EMBL/GenBank/DDBJ databases">
        <title>A functionally conserved STORR gene fusion in Papaver species that diverged 16.8 million years ago.</title>
        <authorList>
            <person name="Catania T."/>
        </authorList>
    </citation>
    <scope>NUCLEOTIDE SEQUENCE</scope>
    <source>
        <strain evidence="1">S-188037</strain>
    </source>
</reference>
<organism evidence="1 2">
    <name type="scientific">Papaver atlanticum</name>
    <dbReference type="NCBI Taxonomy" id="357466"/>
    <lineage>
        <taxon>Eukaryota</taxon>
        <taxon>Viridiplantae</taxon>
        <taxon>Streptophyta</taxon>
        <taxon>Embryophyta</taxon>
        <taxon>Tracheophyta</taxon>
        <taxon>Spermatophyta</taxon>
        <taxon>Magnoliopsida</taxon>
        <taxon>Ranunculales</taxon>
        <taxon>Papaveraceae</taxon>
        <taxon>Papaveroideae</taxon>
        <taxon>Papaver</taxon>
    </lineage>
</organism>
<gene>
    <name evidence="1" type="ORF">MKW98_027111</name>
</gene>
<sequence>MELYLGKFNGDKVSKRQSLGSLEKAKEYIVNCQCILLTTVFYVHPYDGGFLLHCRHGKLRTGCVIATLLPIYRFITPKKYTPMCRRSQL</sequence>
<evidence type="ECO:0000313" key="1">
    <source>
        <dbReference type="EMBL" id="KAI3859514.1"/>
    </source>
</evidence>
<dbReference type="InterPro" id="IPR029021">
    <property type="entry name" value="Prot-tyrosine_phosphatase-like"/>
</dbReference>